<dbReference type="GO" id="GO:0004190">
    <property type="term" value="F:aspartic-type endopeptidase activity"/>
    <property type="evidence" value="ECO:0007669"/>
    <property type="project" value="InterPro"/>
</dbReference>
<feature type="compositionally biased region" description="Basic and acidic residues" evidence="1">
    <location>
        <begin position="352"/>
        <end position="369"/>
    </location>
</feature>
<evidence type="ECO:0008006" key="4">
    <source>
        <dbReference type="Google" id="ProtNLM"/>
    </source>
</evidence>
<feature type="region of interest" description="Disordered" evidence="1">
    <location>
        <begin position="352"/>
        <end position="378"/>
    </location>
</feature>
<dbReference type="InterPro" id="IPR021109">
    <property type="entry name" value="Peptidase_aspartic_dom_sf"/>
</dbReference>
<dbReference type="OrthoDB" id="6774747at2759"/>
<evidence type="ECO:0000313" key="3">
    <source>
        <dbReference type="Proteomes" id="UP000801492"/>
    </source>
</evidence>
<sequence>MNAFVNGHKVHCLIDTGSTVTLIKQSVLKRIATNYQLANKGGVLVRSFGGKLIPNHEEIFVTLQIEQAKASIKLIVMRDAIMTHDFGDRVFLRQLNKLEPKKYMECLAVSVSRNDSFYVIFGDVDDNTKLLCREMLKRYRECISFSMSDLGKANAAELVIKCITDEPVVYHPYQKCVFFSRSIDYLGRETSCEGVKPGRMKIEAVVRMMEPQKVKKEYTIDIKYRSDPRMSHVDALSRYQQELVKVNQINLTEGNWVLVAQLQDEQLRRIRTILQAKKKNTWGIHVKDVPSTFNTAYNKSINCTPTKILMGYKVKPLMEAKLLTEVQNDLDRLDLKQLRVKVKERIKADQAKQNEYYDRSRREANEYKKGGSGVSTHH</sequence>
<name>A0A8K0C5S4_IGNLU</name>
<dbReference type="GO" id="GO:0006508">
    <property type="term" value="P:proteolysis"/>
    <property type="evidence" value="ECO:0007669"/>
    <property type="project" value="InterPro"/>
</dbReference>
<accession>A0A8K0C5S4</accession>
<dbReference type="AlphaFoldDB" id="A0A8K0C5S4"/>
<organism evidence="2 3">
    <name type="scientific">Ignelater luminosus</name>
    <name type="common">Cucubano</name>
    <name type="synonym">Pyrophorus luminosus</name>
    <dbReference type="NCBI Taxonomy" id="2038154"/>
    <lineage>
        <taxon>Eukaryota</taxon>
        <taxon>Metazoa</taxon>
        <taxon>Ecdysozoa</taxon>
        <taxon>Arthropoda</taxon>
        <taxon>Hexapoda</taxon>
        <taxon>Insecta</taxon>
        <taxon>Pterygota</taxon>
        <taxon>Neoptera</taxon>
        <taxon>Endopterygota</taxon>
        <taxon>Coleoptera</taxon>
        <taxon>Polyphaga</taxon>
        <taxon>Elateriformia</taxon>
        <taxon>Elateroidea</taxon>
        <taxon>Elateridae</taxon>
        <taxon>Agrypninae</taxon>
        <taxon>Pyrophorini</taxon>
        <taxon>Ignelater</taxon>
    </lineage>
</organism>
<dbReference type="Proteomes" id="UP000801492">
    <property type="component" value="Unassembled WGS sequence"/>
</dbReference>
<reference evidence="2" key="1">
    <citation type="submission" date="2019-08" db="EMBL/GenBank/DDBJ databases">
        <title>The genome of the North American firefly Photinus pyralis.</title>
        <authorList>
            <consortium name="Photinus pyralis genome working group"/>
            <person name="Fallon T.R."/>
            <person name="Sander Lower S.E."/>
            <person name="Weng J.-K."/>
        </authorList>
    </citation>
    <scope>NUCLEOTIDE SEQUENCE</scope>
    <source>
        <strain evidence="2">TRF0915ILg1</strain>
        <tissue evidence="2">Whole body</tissue>
    </source>
</reference>
<gene>
    <name evidence="2" type="ORF">ILUMI_26902</name>
</gene>
<dbReference type="CDD" id="cd00303">
    <property type="entry name" value="retropepsin_like"/>
    <property type="match status" value="1"/>
</dbReference>
<dbReference type="Gene3D" id="2.40.70.10">
    <property type="entry name" value="Acid Proteases"/>
    <property type="match status" value="1"/>
</dbReference>
<dbReference type="InterPro" id="IPR001969">
    <property type="entry name" value="Aspartic_peptidase_AS"/>
</dbReference>
<proteinExistence type="predicted"/>
<evidence type="ECO:0000313" key="2">
    <source>
        <dbReference type="EMBL" id="KAF2879272.1"/>
    </source>
</evidence>
<dbReference type="SUPFAM" id="SSF50630">
    <property type="entry name" value="Acid proteases"/>
    <property type="match status" value="1"/>
</dbReference>
<comment type="caution">
    <text evidence="2">The sequence shown here is derived from an EMBL/GenBank/DDBJ whole genome shotgun (WGS) entry which is preliminary data.</text>
</comment>
<protein>
    <recommendedName>
        <fullName evidence="4">Peptidase A2 domain-containing protein</fullName>
    </recommendedName>
</protein>
<evidence type="ECO:0000256" key="1">
    <source>
        <dbReference type="SAM" id="MobiDB-lite"/>
    </source>
</evidence>
<keyword evidence="3" id="KW-1185">Reference proteome</keyword>
<dbReference type="PROSITE" id="PS00141">
    <property type="entry name" value="ASP_PROTEASE"/>
    <property type="match status" value="1"/>
</dbReference>
<dbReference type="EMBL" id="VTPC01091197">
    <property type="protein sequence ID" value="KAF2879272.1"/>
    <property type="molecule type" value="Genomic_DNA"/>
</dbReference>